<reference evidence="1" key="1">
    <citation type="submission" date="2019-11" db="EMBL/GenBank/DDBJ databases">
        <authorList>
            <person name="Feng L."/>
        </authorList>
    </citation>
    <scope>NUCLEOTIDE SEQUENCE</scope>
    <source>
        <strain evidence="1">CinnocuumLFYP12</strain>
    </source>
</reference>
<name>A0A6N2VSL2_CLOIN</name>
<sequence>MQHMKLYLGAGGLCIIVSVLLFISGGTNELPAMIRCLSLAFGTFLLTRGVLLCLHVKQRGLIWLYGAGVLIMGCYTLLALDTYVFHVMSWFPGILRYPLFSLYGVSYLLFALPGIFLHVGSFDIEV</sequence>
<dbReference type="AlphaFoldDB" id="A0A6N2VSL2"/>
<dbReference type="EMBL" id="CACRTE010000031">
    <property type="protein sequence ID" value="VYT32727.1"/>
    <property type="molecule type" value="Genomic_DNA"/>
</dbReference>
<evidence type="ECO:0000313" key="1">
    <source>
        <dbReference type="EMBL" id="VYT32727.1"/>
    </source>
</evidence>
<protein>
    <submittedName>
        <fullName evidence="1">Uncharacterized protein</fullName>
    </submittedName>
</protein>
<proteinExistence type="predicted"/>
<gene>
    <name evidence="1" type="ORF">CILFYP12_02590</name>
</gene>
<accession>A0A6N2VSL2</accession>
<organism evidence="1">
    <name type="scientific">Clostridium innocuum</name>
    <dbReference type="NCBI Taxonomy" id="1522"/>
    <lineage>
        <taxon>Bacteria</taxon>
        <taxon>Bacillati</taxon>
        <taxon>Bacillota</taxon>
        <taxon>Clostridia</taxon>
        <taxon>Eubacteriales</taxon>
        <taxon>Clostridiaceae</taxon>
        <taxon>Clostridium</taxon>
    </lineage>
</organism>